<keyword evidence="3" id="KW-0963">Cytoplasm</keyword>
<evidence type="ECO:0000313" key="13">
    <source>
        <dbReference type="RefSeq" id="XP_015584876.2"/>
    </source>
</evidence>
<dbReference type="GO" id="GO:0070652">
    <property type="term" value="C:HAUS complex"/>
    <property type="evidence" value="ECO:0007669"/>
    <property type="project" value="InterPro"/>
</dbReference>
<dbReference type="GeneID" id="107262820"/>
<dbReference type="Pfam" id="PF14932">
    <property type="entry name" value="HAUS-augmin3"/>
    <property type="match status" value="1"/>
</dbReference>
<evidence type="ECO:0000256" key="9">
    <source>
        <dbReference type="ARBA" id="ARBA00023306"/>
    </source>
</evidence>
<evidence type="ECO:0000256" key="10">
    <source>
        <dbReference type="SAM" id="Coils"/>
    </source>
</evidence>
<keyword evidence="7 10" id="KW-0175">Coiled coil</keyword>
<evidence type="ECO:0000256" key="6">
    <source>
        <dbReference type="ARBA" id="ARBA00022776"/>
    </source>
</evidence>
<dbReference type="AlphaFoldDB" id="A0AAJ7BG42"/>
<dbReference type="Proteomes" id="UP000694920">
    <property type="component" value="Unplaced"/>
</dbReference>
<dbReference type="GO" id="GO:0031023">
    <property type="term" value="P:microtubule organizing center organization"/>
    <property type="evidence" value="ECO:0007669"/>
    <property type="project" value="TreeGrafter"/>
</dbReference>
<dbReference type="GO" id="GO:0072686">
    <property type="term" value="C:mitotic spindle"/>
    <property type="evidence" value="ECO:0007669"/>
    <property type="project" value="TreeGrafter"/>
</dbReference>
<evidence type="ECO:0000256" key="7">
    <source>
        <dbReference type="ARBA" id="ARBA00023054"/>
    </source>
</evidence>
<feature type="domain" description="HAUS augmin-like complex subunit 3 N-terminal" evidence="11">
    <location>
        <begin position="58"/>
        <end position="295"/>
    </location>
</feature>
<dbReference type="GO" id="GO:0051301">
    <property type="term" value="P:cell division"/>
    <property type="evidence" value="ECO:0007669"/>
    <property type="project" value="UniProtKB-KW"/>
</dbReference>
<gene>
    <name evidence="13" type="primary">LOC107262820</name>
</gene>
<dbReference type="PANTHER" id="PTHR19378:SF0">
    <property type="entry name" value="HAUS AUGMIN-LIKE COMPLEX SUBUNIT 3"/>
    <property type="match status" value="1"/>
</dbReference>
<evidence type="ECO:0000256" key="8">
    <source>
        <dbReference type="ARBA" id="ARBA00023212"/>
    </source>
</evidence>
<sequence length="634" mass="74208">MRLPMRNRYYLTIHVQLQKITILAEMEISKNAFYNKLKEVLPEWTVKHTPESLSKIYDDPALQPFLKWFCENVSRENILTPEEIRIQKYLQSTNQWLQGEELDRALEEATSDCPELMQLVSNNPPDPEKVQKDLEMEKELYEESLEYIQTLKDGIRDLKERESKLEAEIEEEQLVAKKEEIAVNKLHIDCINLTEELDTLYKQFSNQVEELAEVYANAAEDKGPTILWKQMPINIFIKRMEMYSNYLHAYVKSEFGSTDKDEQISDSDYATFSEGLKEVQVDDMLQEFATSTKELATAKTDEILAKIEDAACTSMEQTIIDIYNNGDLKIPQSLAQLQTEITELRSKRDLLEENFELILTNELEPLIEQYVQAEVTEVLISYARAILERRKDRCQKLDEILTLARDQGHAYSDLLCILMYKQLQHEQEVVHFISNARYFLETEYTLSEMRCKSMKKQQEEYQRIINGPPKDSHWSNKIFLSMMQDKENHESDENIVKVSLKRLNDLVEENTAIIDNIMGPEIDARMDRLQPLEEKVMALYDTEINDGKTVSFKPMSSELKRELETVTNTVQEMKEKVTSIRNELKHTIRNRITPGLEREKKILWQRFLADPEGLQRNYDEAVAKLDKSNFVSSL</sequence>
<dbReference type="KEGG" id="ccin:107262820"/>
<dbReference type="RefSeq" id="XP_015584876.2">
    <property type="nucleotide sequence ID" value="XM_015729390.2"/>
</dbReference>
<proteinExistence type="inferred from homology"/>
<dbReference type="PANTHER" id="PTHR19378">
    <property type="entry name" value="GOLGIN- RELATED"/>
    <property type="match status" value="1"/>
</dbReference>
<keyword evidence="6" id="KW-0498">Mitosis</keyword>
<name>A0AAJ7BG42_CEPCN</name>
<evidence type="ECO:0000256" key="2">
    <source>
        <dbReference type="ARBA" id="ARBA00009645"/>
    </source>
</evidence>
<evidence type="ECO:0000256" key="1">
    <source>
        <dbReference type="ARBA" id="ARBA00004186"/>
    </source>
</evidence>
<dbReference type="InterPro" id="IPR032733">
    <property type="entry name" value="HAUS3_N"/>
</dbReference>
<dbReference type="GO" id="GO:0005874">
    <property type="term" value="C:microtubule"/>
    <property type="evidence" value="ECO:0007669"/>
    <property type="project" value="UniProtKB-KW"/>
</dbReference>
<keyword evidence="5" id="KW-0493">Microtubule</keyword>
<organism evidence="12 13">
    <name type="scientific">Cephus cinctus</name>
    <name type="common">Wheat stem sawfly</name>
    <dbReference type="NCBI Taxonomy" id="211228"/>
    <lineage>
        <taxon>Eukaryota</taxon>
        <taxon>Metazoa</taxon>
        <taxon>Ecdysozoa</taxon>
        <taxon>Arthropoda</taxon>
        <taxon>Hexapoda</taxon>
        <taxon>Insecta</taxon>
        <taxon>Pterygota</taxon>
        <taxon>Neoptera</taxon>
        <taxon>Endopterygota</taxon>
        <taxon>Hymenoptera</taxon>
        <taxon>Cephoidea</taxon>
        <taxon>Cephidae</taxon>
        <taxon>Cephus</taxon>
    </lineage>
</organism>
<evidence type="ECO:0000256" key="5">
    <source>
        <dbReference type="ARBA" id="ARBA00022701"/>
    </source>
</evidence>
<feature type="coiled-coil region" evidence="10">
    <location>
        <begin position="556"/>
        <end position="590"/>
    </location>
</feature>
<keyword evidence="4" id="KW-0132">Cell division</keyword>
<dbReference type="GO" id="GO:0005815">
    <property type="term" value="C:microtubule organizing center"/>
    <property type="evidence" value="ECO:0007669"/>
    <property type="project" value="TreeGrafter"/>
</dbReference>
<protein>
    <submittedName>
        <fullName evidence="13">HAUS augmin-like complex subunit 3</fullName>
    </submittedName>
</protein>
<keyword evidence="12" id="KW-1185">Reference proteome</keyword>
<keyword evidence="9" id="KW-0131">Cell cycle</keyword>
<reference evidence="13" key="1">
    <citation type="submission" date="2025-08" db="UniProtKB">
        <authorList>
            <consortium name="RefSeq"/>
        </authorList>
    </citation>
    <scope>IDENTIFICATION</scope>
</reference>
<evidence type="ECO:0000256" key="3">
    <source>
        <dbReference type="ARBA" id="ARBA00022490"/>
    </source>
</evidence>
<accession>A0AAJ7BG42</accession>
<dbReference type="GO" id="GO:0051225">
    <property type="term" value="P:spindle assembly"/>
    <property type="evidence" value="ECO:0007669"/>
    <property type="project" value="InterPro"/>
</dbReference>
<comment type="subcellular location">
    <subcellularLocation>
        <location evidence="1">Cytoplasm</location>
        <location evidence="1">Cytoskeleton</location>
        <location evidence="1">Spindle</location>
    </subcellularLocation>
</comment>
<dbReference type="InterPro" id="IPR026206">
    <property type="entry name" value="HAUS3"/>
</dbReference>
<feature type="coiled-coil region" evidence="10">
    <location>
        <begin position="148"/>
        <end position="175"/>
    </location>
</feature>
<evidence type="ECO:0000256" key="4">
    <source>
        <dbReference type="ARBA" id="ARBA00022618"/>
    </source>
</evidence>
<evidence type="ECO:0000313" key="12">
    <source>
        <dbReference type="Proteomes" id="UP000694920"/>
    </source>
</evidence>
<evidence type="ECO:0000259" key="11">
    <source>
        <dbReference type="Pfam" id="PF14932"/>
    </source>
</evidence>
<keyword evidence="8" id="KW-0206">Cytoskeleton</keyword>
<comment type="similarity">
    <text evidence="2">Belongs to the HAUS3 family.</text>
</comment>